<evidence type="ECO:0000313" key="2">
    <source>
        <dbReference type="Proteomes" id="UP000005561"/>
    </source>
</evidence>
<reference evidence="1" key="1">
    <citation type="submission" date="2009-07" db="EMBL/GenBank/DDBJ databases">
        <authorList>
            <person name="Weinstock G."/>
            <person name="Sodergren E."/>
            <person name="Clifton S."/>
            <person name="Fulton L."/>
            <person name="Fulton B."/>
            <person name="Courtney L."/>
            <person name="Fronick C."/>
            <person name="Harrison M."/>
            <person name="Strong C."/>
            <person name="Farmer C."/>
            <person name="Delahaunty K."/>
            <person name="Markovic C."/>
            <person name="Hall O."/>
            <person name="Minx P."/>
            <person name="Tomlinson C."/>
            <person name="Mitreva M."/>
            <person name="Nelson J."/>
            <person name="Hou S."/>
            <person name="Wollam A."/>
            <person name="Pepin K.H."/>
            <person name="Johnson M."/>
            <person name="Bhonagiri V."/>
            <person name="Nash W.E."/>
            <person name="Warren W."/>
            <person name="Chinwalla A."/>
            <person name="Mardis E.R."/>
            <person name="Wilson R.K."/>
        </authorList>
    </citation>
    <scope>NUCLEOTIDE SEQUENCE [LARGE SCALE GENOMIC DNA]</scope>
    <source>
        <strain evidence="1">DSM 14469</strain>
    </source>
</reference>
<dbReference type="EMBL" id="ACCL02000001">
    <property type="protein sequence ID" value="EET62901.1"/>
    <property type="molecule type" value="Genomic_DNA"/>
</dbReference>
<organism evidence="1 2">
    <name type="scientific">Marvinbryantia formatexigens DSM 14469</name>
    <dbReference type="NCBI Taxonomy" id="478749"/>
    <lineage>
        <taxon>Bacteria</taxon>
        <taxon>Bacillati</taxon>
        <taxon>Bacillota</taxon>
        <taxon>Clostridia</taxon>
        <taxon>Lachnospirales</taxon>
        <taxon>Lachnospiraceae</taxon>
        <taxon>Marvinbryantia</taxon>
    </lineage>
</organism>
<gene>
    <name evidence="1" type="ORF">BRYFOR_05252</name>
</gene>
<accession>C6L9G2</accession>
<name>C6L9G2_9FIRM</name>
<dbReference type="AlphaFoldDB" id="C6L9G2"/>
<comment type="caution">
    <text evidence="1">The sequence shown here is derived from an EMBL/GenBank/DDBJ whole genome shotgun (WGS) entry which is preliminary data.</text>
</comment>
<sequence length="64" mass="6991">MYARTSADWLAGQIISGSRSKEKPAAGFFSILRATICCTDAHKNLTYGCFTTGCFILLQHMKSA</sequence>
<evidence type="ECO:0000313" key="1">
    <source>
        <dbReference type="EMBL" id="EET62901.1"/>
    </source>
</evidence>
<keyword evidence="2" id="KW-1185">Reference proteome</keyword>
<dbReference type="Proteomes" id="UP000005561">
    <property type="component" value="Unassembled WGS sequence"/>
</dbReference>
<protein>
    <submittedName>
        <fullName evidence="1">Uncharacterized protein</fullName>
    </submittedName>
</protein>
<proteinExistence type="predicted"/>